<comment type="caution">
    <text evidence="1">The sequence shown here is derived from an EMBL/GenBank/DDBJ whole genome shotgun (WGS) entry which is preliminary data.</text>
</comment>
<accession>A0A2U1M8C7</accession>
<reference evidence="1 2" key="1">
    <citation type="journal article" date="2018" name="Mol. Plant">
        <title>The genome of Artemisia annua provides insight into the evolution of Asteraceae family and artemisinin biosynthesis.</title>
        <authorList>
            <person name="Shen Q."/>
            <person name="Zhang L."/>
            <person name="Liao Z."/>
            <person name="Wang S."/>
            <person name="Yan T."/>
            <person name="Shi P."/>
            <person name="Liu M."/>
            <person name="Fu X."/>
            <person name="Pan Q."/>
            <person name="Wang Y."/>
            <person name="Lv Z."/>
            <person name="Lu X."/>
            <person name="Zhang F."/>
            <person name="Jiang W."/>
            <person name="Ma Y."/>
            <person name="Chen M."/>
            <person name="Hao X."/>
            <person name="Li L."/>
            <person name="Tang Y."/>
            <person name="Lv G."/>
            <person name="Zhou Y."/>
            <person name="Sun X."/>
            <person name="Brodelius P.E."/>
            <person name="Rose J.K.C."/>
            <person name="Tang K."/>
        </authorList>
    </citation>
    <scope>NUCLEOTIDE SEQUENCE [LARGE SCALE GENOMIC DNA]</scope>
    <source>
        <strain evidence="2">cv. Huhao1</strain>
        <tissue evidence="1">Leaf</tissue>
    </source>
</reference>
<sequence length="183" mass="20735">MEKLEEEVNVFKEMVEFMERISVKNDDDPVTMEDSNILSVACENVNGVHRHFCDNITSASAIDVSLIIKYCKSKVMKELNEVCDKLSNLSIKVDVQKVRADLDCTSDAHVSSSVWREDLTLMINNSRSQVENQLNVICNNVSNLTIKGDCSQHLVGFKEACLRLPMLPSRVNFLTSSCIFFFF</sequence>
<name>A0A2U1M8C7_ARTAN</name>
<dbReference type="Gene3D" id="1.20.190.20">
    <property type="entry name" value="14-3-3 domain"/>
    <property type="match status" value="1"/>
</dbReference>
<dbReference type="AlphaFoldDB" id="A0A2U1M8C7"/>
<dbReference type="STRING" id="35608.A0A2U1M8C7"/>
<keyword evidence="2" id="KW-1185">Reference proteome</keyword>
<dbReference type="InterPro" id="IPR036815">
    <property type="entry name" value="14-3-3_dom_sf"/>
</dbReference>
<dbReference type="Proteomes" id="UP000245207">
    <property type="component" value="Unassembled WGS sequence"/>
</dbReference>
<organism evidence="1 2">
    <name type="scientific">Artemisia annua</name>
    <name type="common">Sweet wormwood</name>
    <dbReference type="NCBI Taxonomy" id="35608"/>
    <lineage>
        <taxon>Eukaryota</taxon>
        <taxon>Viridiplantae</taxon>
        <taxon>Streptophyta</taxon>
        <taxon>Embryophyta</taxon>
        <taxon>Tracheophyta</taxon>
        <taxon>Spermatophyta</taxon>
        <taxon>Magnoliopsida</taxon>
        <taxon>eudicotyledons</taxon>
        <taxon>Gunneridae</taxon>
        <taxon>Pentapetalae</taxon>
        <taxon>asterids</taxon>
        <taxon>campanulids</taxon>
        <taxon>Asterales</taxon>
        <taxon>Asteraceae</taxon>
        <taxon>Asteroideae</taxon>
        <taxon>Anthemideae</taxon>
        <taxon>Artemisiinae</taxon>
        <taxon>Artemisia</taxon>
    </lineage>
</organism>
<evidence type="ECO:0000313" key="2">
    <source>
        <dbReference type="Proteomes" id="UP000245207"/>
    </source>
</evidence>
<protein>
    <submittedName>
        <fullName evidence="1">14-3-3-like protein GF14 nu</fullName>
    </submittedName>
</protein>
<dbReference type="SUPFAM" id="SSF48445">
    <property type="entry name" value="14-3-3 protein"/>
    <property type="match status" value="1"/>
</dbReference>
<dbReference type="EMBL" id="PKPP01006147">
    <property type="protein sequence ID" value="PWA57499.1"/>
    <property type="molecule type" value="Genomic_DNA"/>
</dbReference>
<proteinExistence type="predicted"/>
<evidence type="ECO:0000313" key="1">
    <source>
        <dbReference type="EMBL" id="PWA57499.1"/>
    </source>
</evidence>
<gene>
    <name evidence="1" type="ORF">CTI12_AA407910</name>
</gene>